<dbReference type="Gene3D" id="2.170.30.10">
    <property type="entry name" value="Parvovirus coat protein VP1/VP2"/>
    <property type="match status" value="1"/>
</dbReference>
<dbReference type="GO" id="GO:0039615">
    <property type="term" value="C:T=1 icosahedral viral capsid"/>
    <property type="evidence" value="ECO:0007669"/>
    <property type="project" value="UniProtKB-KW"/>
</dbReference>
<reference evidence="9" key="1">
    <citation type="submission" date="2017-06" db="EMBL/GenBank/DDBJ databases">
        <authorList>
            <person name="Kim H.J."/>
            <person name="Triplett B.A."/>
        </authorList>
    </citation>
    <scope>NUCLEOTIDE SEQUENCE</scope>
    <source>
        <strain evidence="9">MAAV1/NYC/Manhattan/poolF1</strain>
    </source>
</reference>
<feature type="region of interest" description="Disordered" evidence="6">
    <location>
        <begin position="22"/>
        <end position="82"/>
    </location>
</feature>
<evidence type="ECO:0000256" key="2">
    <source>
        <dbReference type="ARBA" id="ARBA00005398"/>
    </source>
</evidence>
<evidence type="ECO:0000256" key="1">
    <source>
        <dbReference type="ARBA" id="ARBA00004328"/>
    </source>
</evidence>
<dbReference type="InterPro" id="IPR013607">
    <property type="entry name" value="Phospholipase_A2-like"/>
</dbReference>
<comment type="similarity">
    <text evidence="2">Belongs to the parvoviridae capsid protein family.</text>
</comment>
<accession>A0A2S0SZ30</accession>
<dbReference type="InterPro" id="IPR001403">
    <property type="entry name" value="Parvovirus_coat"/>
</dbReference>
<dbReference type="InterPro" id="IPR016184">
    <property type="entry name" value="Capsid/spike_ssDNA_virus"/>
</dbReference>
<evidence type="ECO:0000256" key="6">
    <source>
        <dbReference type="SAM" id="MobiDB-lite"/>
    </source>
</evidence>
<reference evidence="9" key="2">
    <citation type="journal article" date="2018" name="MBio">
        <title>Viral Diversity of House Mice in New York City.</title>
        <authorList>
            <person name="Willams S.H."/>
            <person name="Che X."/>
            <person name="Garcia J.A."/>
            <person name="Klena J.D."/>
            <person name="Lee B."/>
            <person name="Muller D."/>
            <person name="Ulrich W."/>
            <person name="Corrigan R.M."/>
            <person name="Nichol S."/>
            <person name="Jain K."/>
            <person name="Lipkin W.I."/>
        </authorList>
    </citation>
    <scope>NUCLEOTIDE SEQUENCE [LARGE SCALE GENOMIC DNA]</scope>
    <source>
        <strain evidence="9">MAAV1/NYC/Manhattan/poolF1</strain>
    </source>
</reference>
<evidence type="ECO:0000313" key="9">
    <source>
        <dbReference type="EMBL" id="AWB14638.1"/>
    </source>
</evidence>
<name>A0A2S0SZ30_9VIRU</name>
<evidence type="ECO:0000313" key="10">
    <source>
        <dbReference type="Proteomes" id="UP000501037"/>
    </source>
</evidence>
<dbReference type="KEGG" id="vg:65102053"/>
<feature type="compositionally biased region" description="Low complexity" evidence="6">
    <location>
        <begin position="141"/>
        <end position="151"/>
    </location>
</feature>
<keyword evidence="3" id="KW-1140">T=1 icosahedral capsid protein</keyword>
<evidence type="ECO:0000259" key="8">
    <source>
        <dbReference type="Pfam" id="PF08398"/>
    </source>
</evidence>
<evidence type="ECO:0000256" key="5">
    <source>
        <dbReference type="ARBA" id="ARBA00022844"/>
    </source>
</evidence>
<proteinExistence type="inferred from homology"/>
<dbReference type="GeneID" id="65102053"/>
<protein>
    <submittedName>
        <fullName evidence="9">VP1</fullName>
    </submittedName>
</protein>
<evidence type="ECO:0000256" key="4">
    <source>
        <dbReference type="ARBA" id="ARBA00022561"/>
    </source>
</evidence>
<feature type="domain" description="Coat protein VP1/VP2 Parvovirus" evidence="7">
    <location>
        <begin position="201"/>
        <end position="709"/>
    </location>
</feature>
<organism evidence="9 10">
    <name type="scientific">Murine adeno-associated virus 1</name>
    <dbReference type="NCBI Taxonomy" id="2171377"/>
    <lineage>
        <taxon>Viruses</taxon>
        <taxon>Monodnaviria</taxon>
        <taxon>Shotokuvirae</taxon>
        <taxon>Cossaviricota</taxon>
        <taxon>Quintoviricetes</taxon>
        <taxon>Piccovirales</taxon>
        <taxon>Parvoviridae</taxon>
        <taxon>Parvovirinae</taxon>
        <taxon>Dependoparvovirus</taxon>
        <taxon>Dependoparvovirus rodent1</taxon>
    </lineage>
</organism>
<dbReference type="Pfam" id="PF00740">
    <property type="entry name" value="VP1_2"/>
    <property type="match status" value="1"/>
</dbReference>
<comment type="subcellular location">
    <subcellularLocation>
        <location evidence="1">Virion</location>
    </subcellularLocation>
</comment>
<keyword evidence="4" id="KW-0167">Capsid protein</keyword>
<keyword evidence="10" id="KW-1185">Reference proteome</keyword>
<evidence type="ECO:0000259" key="7">
    <source>
        <dbReference type="Pfam" id="PF00740"/>
    </source>
</evidence>
<sequence>MSFFDWIGKQYAQGAAEFWDLKSGPPAPKKARKDGSAGFNFPGHKYLGPGNSLDRGDPVDADDAAAQKHDQSYQEQLEAGDNPYLKYNHADREFQEALKGDTSFEGNLARGLFEAKKLVAEPLGLVEPELAPPSGRKRPVQSSQESGYSSSQDKRPNLDLDEEDRELAAAAAETETGSAPPTGNLGPGTMAGGGSAPIDDGSYGADGVGNASGDWHCDSIWMDDRVVTRTTRTWNLPTYNNHVYKRLNGNTEQTTGDGSYFGFSTPWGYFDFNRFHCHFSPRDWQRLINNNWGLRPKSLRFKIFNIQVKEVTVQDQTTIISNNLTSTVQVFADTDYQLPYVIGSAHEGCLPPFPADVFMLPQYAYCTRQDTNSSNPTPRSAFYCLEYFPSKMLRTGNNFEFTYNFEKVPFHSMWAHNQSLDRLMNPLIDQYLYYLNQTTNSALSSRSKTGYEPSHRSVFVLPQSNYNSALSYNKSTKSNLPEQERNWLPGPGIRNQTWFSSGTGNMAVDAMWNYSNKYVLENRASKIAPGPAMGIESTKVDGNGLIFSKEYITNSTTANADQVNVTRETEINSTNPLAGKSLGAHANNIQNQTTLPTLANTDIMPVLPGSVWQNRDIYLQGQIWAKIPHTDGHFHPSPLMGGFGLKNPPPQILIKNTPVPANPPVEFTAGKINSFITQYSTGQVTVEMEWELQKETSKRWNPEIQYSDDSSATNQSVLHFAPNETGEYKEFRSIGSRYLTRPL</sequence>
<feature type="compositionally biased region" description="Gly residues" evidence="6">
    <location>
        <begin position="185"/>
        <end position="195"/>
    </location>
</feature>
<dbReference type="Proteomes" id="UP000501037">
    <property type="component" value="Segment"/>
</dbReference>
<dbReference type="RefSeq" id="YP_010086820.1">
    <property type="nucleotide sequence ID" value="NC_055485.1"/>
</dbReference>
<evidence type="ECO:0000256" key="3">
    <source>
        <dbReference type="ARBA" id="ARBA00022431"/>
    </source>
</evidence>
<dbReference type="InterPro" id="IPR036952">
    <property type="entry name" value="VP1/VP2"/>
</dbReference>
<keyword evidence="5" id="KW-0946">Virion</keyword>
<dbReference type="Pfam" id="PF08398">
    <property type="entry name" value="Phospholip_A2_4"/>
    <property type="match status" value="1"/>
</dbReference>
<feature type="region of interest" description="Disordered" evidence="6">
    <location>
        <begin position="127"/>
        <end position="205"/>
    </location>
</feature>
<feature type="domain" description="Phospholipase A2-like" evidence="8">
    <location>
        <begin position="38"/>
        <end position="116"/>
    </location>
</feature>
<dbReference type="GO" id="GO:0005198">
    <property type="term" value="F:structural molecule activity"/>
    <property type="evidence" value="ECO:0007669"/>
    <property type="project" value="InterPro"/>
</dbReference>
<dbReference type="EMBL" id="MF416383">
    <property type="protein sequence ID" value="AWB14638.1"/>
    <property type="molecule type" value="Genomic_DNA"/>
</dbReference>
<dbReference type="SUPFAM" id="SSF88645">
    <property type="entry name" value="ssDNA viruses"/>
    <property type="match status" value="1"/>
</dbReference>